<evidence type="ECO:0000313" key="2">
    <source>
        <dbReference type="EMBL" id="SPL63736.1"/>
    </source>
</evidence>
<reference evidence="1 4" key="3">
    <citation type="submission" date="2020-05" db="EMBL/GenBank/DDBJ databases">
        <title>Draft Genome Sequence of Ochrobactrum soli Isolated from Stable Fly Gut.</title>
        <authorList>
            <person name="Pileggi M.T."/>
            <person name="Vazhakkala L.J."/>
            <person name="Wong C.N."/>
        </authorList>
    </citation>
    <scope>NUCLEOTIDE SEQUENCE [LARGE SCALE GENOMIC DNA]</scope>
    <source>
        <strain evidence="1 4">MTP-C0764</strain>
    </source>
</reference>
<evidence type="ECO:0000313" key="1">
    <source>
        <dbReference type="EMBL" id="NNU62711.1"/>
    </source>
</evidence>
<dbReference type="EMBL" id="OOFM01000004">
    <property type="protein sequence ID" value="SPL63736.1"/>
    <property type="molecule type" value="Genomic_DNA"/>
</dbReference>
<dbReference type="AlphaFoldDB" id="A0A2P9HI11"/>
<name>A0A2P9HI11_9HYPH</name>
<evidence type="ECO:0000313" key="4">
    <source>
        <dbReference type="Proteomes" id="UP000574931"/>
    </source>
</evidence>
<dbReference type="EMBL" id="JABFCY010000015">
    <property type="protein sequence ID" value="NNU62711.1"/>
    <property type="molecule type" value="Genomic_DNA"/>
</dbReference>
<sequence length="65" mass="7271">MATTYKTLRCGNGTWSVVDGATQRPITFKGRLQIALTEDAAQAAFTILERVQQERELQAQDGRQM</sequence>
<accession>A0A2P9HI11</accession>
<dbReference type="Proteomes" id="UP000246073">
    <property type="component" value="Unassembled WGS sequence"/>
</dbReference>
<organism evidence="2 3">
    <name type="scientific">Ochrobactrum soli</name>
    <dbReference type="NCBI Taxonomy" id="2448455"/>
    <lineage>
        <taxon>Bacteria</taxon>
        <taxon>Pseudomonadati</taxon>
        <taxon>Pseudomonadota</taxon>
        <taxon>Alphaproteobacteria</taxon>
        <taxon>Hyphomicrobiales</taxon>
        <taxon>Brucellaceae</taxon>
        <taxon>Brucella/Ochrobactrum group</taxon>
        <taxon>Ochrobactrum</taxon>
    </lineage>
</organism>
<evidence type="ECO:0000313" key="3">
    <source>
        <dbReference type="Proteomes" id="UP000246073"/>
    </source>
</evidence>
<gene>
    <name evidence="1" type="ORF">HKX02_20965</name>
    <name evidence="2" type="ORF">OHAE_3668</name>
</gene>
<reference evidence="3" key="2">
    <citation type="submission" date="2017-12" db="EMBL/GenBank/DDBJ databases">
        <authorList>
            <person name="Diaz M."/>
        </authorList>
    </citation>
    <scope>NUCLEOTIDE SEQUENCE [LARGE SCALE GENOMIC DNA]</scope>
    <source>
        <strain evidence="3">FI11154</strain>
    </source>
</reference>
<dbReference type="RefSeq" id="WP_109367618.1">
    <property type="nucleotide sequence ID" value="NZ_JABFCY010000015.1"/>
</dbReference>
<keyword evidence="4" id="KW-1185">Reference proteome</keyword>
<dbReference type="Proteomes" id="UP000574931">
    <property type="component" value="Unassembled WGS sequence"/>
</dbReference>
<reference evidence="2" key="1">
    <citation type="submission" date="2017-12" db="EMBL/GenBank/DDBJ databases">
        <authorList>
            <person name="Hurst M.R.H."/>
        </authorList>
    </citation>
    <scope>NUCLEOTIDE SEQUENCE [LARGE SCALE GENOMIC DNA]</scope>
    <source>
        <strain evidence="2">FI11154</strain>
    </source>
</reference>
<proteinExistence type="predicted"/>
<protein>
    <submittedName>
        <fullName evidence="2">Uncharacterized protein</fullName>
    </submittedName>
</protein>